<reference evidence="2 3" key="1">
    <citation type="submission" date="2016-10" db="EMBL/GenBank/DDBJ databases">
        <authorList>
            <person name="de Groot N.N."/>
        </authorList>
    </citation>
    <scope>NUCLEOTIDE SEQUENCE [LARGE SCALE GENOMIC DNA]</scope>
    <source>
        <strain evidence="2 3">Z108</strain>
    </source>
</reference>
<dbReference type="RefSeq" id="WP_256211382.1">
    <property type="nucleotide sequence ID" value="NZ_FOQK01000027.1"/>
</dbReference>
<keyword evidence="1" id="KW-0732">Signal</keyword>
<feature type="signal peptide" evidence="1">
    <location>
        <begin position="1"/>
        <end position="21"/>
    </location>
</feature>
<proteinExistence type="predicted"/>
<dbReference type="EMBL" id="FOQK01000027">
    <property type="protein sequence ID" value="SFI30464.1"/>
    <property type="molecule type" value="Genomic_DNA"/>
</dbReference>
<feature type="chain" id="PRO_5038727484" evidence="1">
    <location>
        <begin position="22"/>
        <end position="116"/>
    </location>
</feature>
<dbReference type="Proteomes" id="UP000183639">
    <property type="component" value="Unassembled WGS sequence"/>
</dbReference>
<name>A0A1I3H436_SELRU</name>
<evidence type="ECO:0000313" key="2">
    <source>
        <dbReference type="EMBL" id="SFI30464.1"/>
    </source>
</evidence>
<organism evidence="2 3">
    <name type="scientific">Selenomonas ruminantium</name>
    <dbReference type="NCBI Taxonomy" id="971"/>
    <lineage>
        <taxon>Bacteria</taxon>
        <taxon>Bacillati</taxon>
        <taxon>Bacillota</taxon>
        <taxon>Negativicutes</taxon>
        <taxon>Selenomonadales</taxon>
        <taxon>Selenomonadaceae</taxon>
        <taxon>Selenomonas</taxon>
    </lineage>
</organism>
<protein>
    <submittedName>
        <fullName evidence="2">Uncharacterized protein</fullName>
    </submittedName>
</protein>
<sequence>MNRNKKLLGILLVAIVSVFFATCGGGTSHADTVYYLNHRDGDGFTDLIRDSFAAKAKDAGVAVEFRDAIKAQYRHPARDAIDGGGTAVAHECYPIVFAERGNMEVQCLIEFFLRFH</sequence>
<evidence type="ECO:0000313" key="3">
    <source>
        <dbReference type="Proteomes" id="UP000183639"/>
    </source>
</evidence>
<accession>A0A1I3H436</accession>
<dbReference type="AlphaFoldDB" id="A0A1I3H436"/>
<gene>
    <name evidence="2" type="ORF">SAMN04487861_12710</name>
</gene>
<evidence type="ECO:0000256" key="1">
    <source>
        <dbReference type="SAM" id="SignalP"/>
    </source>
</evidence>